<name>A0ABT0Q7N9_9RHOB</name>
<dbReference type="EMBL" id="JAMFMB010000031">
    <property type="protein sequence ID" value="MCL6285582.1"/>
    <property type="molecule type" value="Genomic_DNA"/>
</dbReference>
<organism evidence="1 2">
    <name type="scientific">Ruegeria spongiae</name>
    <dbReference type="NCBI Taxonomy" id="2942209"/>
    <lineage>
        <taxon>Bacteria</taxon>
        <taxon>Pseudomonadati</taxon>
        <taxon>Pseudomonadota</taxon>
        <taxon>Alphaproteobacteria</taxon>
        <taxon>Rhodobacterales</taxon>
        <taxon>Roseobacteraceae</taxon>
        <taxon>Ruegeria</taxon>
    </lineage>
</organism>
<protein>
    <submittedName>
        <fullName evidence="1">Uncharacterized protein</fullName>
    </submittedName>
</protein>
<gene>
    <name evidence="1" type="ORF">M3P21_18795</name>
</gene>
<keyword evidence="2" id="KW-1185">Reference proteome</keyword>
<dbReference type="RefSeq" id="WP_249712497.1">
    <property type="nucleotide sequence ID" value="NZ_JAMFMB010000031.1"/>
</dbReference>
<reference evidence="1" key="1">
    <citation type="submission" date="2022-05" db="EMBL/GenBank/DDBJ databases">
        <authorList>
            <person name="Park J.-S."/>
        </authorList>
    </citation>
    <scope>NUCLEOTIDE SEQUENCE</scope>
    <source>
        <strain evidence="1">2012CJ41-6</strain>
    </source>
</reference>
<dbReference type="Proteomes" id="UP001203880">
    <property type="component" value="Unassembled WGS sequence"/>
</dbReference>
<accession>A0ABT0Q7N9</accession>
<evidence type="ECO:0000313" key="1">
    <source>
        <dbReference type="EMBL" id="MCL6285582.1"/>
    </source>
</evidence>
<comment type="caution">
    <text evidence="1">The sequence shown here is derived from an EMBL/GenBank/DDBJ whole genome shotgun (WGS) entry which is preliminary data.</text>
</comment>
<proteinExistence type="predicted"/>
<evidence type="ECO:0000313" key="2">
    <source>
        <dbReference type="Proteomes" id="UP001203880"/>
    </source>
</evidence>
<sequence>MAQKDAAEQMLSGISDKSKVHFALKLMLSVANPEAGGTLSFAARRAGEHANALLRNAFEAECG</sequence>